<comment type="caution">
    <text evidence="2">The sequence shown here is derived from an EMBL/GenBank/DDBJ whole genome shotgun (WGS) entry which is preliminary data.</text>
</comment>
<organism evidence="2">
    <name type="scientific">bioreactor metagenome</name>
    <dbReference type="NCBI Taxonomy" id="1076179"/>
    <lineage>
        <taxon>unclassified sequences</taxon>
        <taxon>metagenomes</taxon>
        <taxon>ecological metagenomes</taxon>
    </lineage>
</organism>
<evidence type="ECO:0000313" key="2">
    <source>
        <dbReference type="EMBL" id="MPN24939.1"/>
    </source>
</evidence>
<evidence type="ECO:0000256" key="1">
    <source>
        <dbReference type="SAM" id="MobiDB-lite"/>
    </source>
</evidence>
<accession>A0A645GGM3</accession>
<protein>
    <submittedName>
        <fullName evidence="2">Uncharacterized protein</fullName>
    </submittedName>
</protein>
<gene>
    <name evidence="2" type="ORF">SDC9_172345</name>
</gene>
<reference evidence="2" key="1">
    <citation type="submission" date="2019-08" db="EMBL/GenBank/DDBJ databases">
        <authorList>
            <person name="Kucharzyk K."/>
            <person name="Murdoch R.W."/>
            <person name="Higgins S."/>
            <person name="Loffler F."/>
        </authorList>
    </citation>
    <scope>NUCLEOTIDE SEQUENCE</scope>
</reference>
<feature type="region of interest" description="Disordered" evidence="1">
    <location>
        <begin position="1"/>
        <end position="27"/>
    </location>
</feature>
<sequence>MHQYQRVQHGAEHGQKLGGGQFSAELIGEPSKADPANEVHYNIRRAVFLKAVQRGHDAANAGERCQNARFA</sequence>
<dbReference type="EMBL" id="VSSQ01073951">
    <property type="protein sequence ID" value="MPN24939.1"/>
    <property type="molecule type" value="Genomic_DNA"/>
</dbReference>
<proteinExistence type="predicted"/>
<name>A0A645GGM3_9ZZZZ</name>
<dbReference type="AlphaFoldDB" id="A0A645GGM3"/>